<name>A0A252F716_9FIRM</name>
<organism evidence="1 2">
    <name type="scientific">Butyricicoccus porcorum</name>
    <dbReference type="NCBI Taxonomy" id="1945634"/>
    <lineage>
        <taxon>Bacteria</taxon>
        <taxon>Bacillati</taxon>
        <taxon>Bacillota</taxon>
        <taxon>Clostridia</taxon>
        <taxon>Eubacteriales</taxon>
        <taxon>Butyricicoccaceae</taxon>
        <taxon>Butyricicoccus</taxon>
    </lineage>
</organism>
<evidence type="ECO:0000313" key="1">
    <source>
        <dbReference type="EMBL" id="OUM21563.1"/>
    </source>
</evidence>
<evidence type="ECO:0000313" key="2">
    <source>
        <dbReference type="Proteomes" id="UP000194903"/>
    </source>
</evidence>
<protein>
    <submittedName>
        <fullName evidence="1">Uncharacterized protein</fullName>
    </submittedName>
</protein>
<sequence length="90" mass="9693">MNSNLELIFGGARGLALAMKSNGFRGSVTINPQDTYCPITFTCENAEDVAFLNGKKAFGGSFIQHVNMRAFCSADVAGKEVLTHETDTDE</sequence>
<proteinExistence type="predicted"/>
<gene>
    <name evidence="1" type="ORF">CBW42_03090</name>
</gene>
<dbReference type="RefSeq" id="WP_087017629.1">
    <property type="nucleotide sequence ID" value="NZ_NHOC01000002.1"/>
</dbReference>
<comment type="caution">
    <text evidence="1">The sequence shown here is derived from an EMBL/GenBank/DDBJ whole genome shotgun (WGS) entry which is preliminary data.</text>
</comment>
<dbReference type="EMBL" id="NHOC01000002">
    <property type="protein sequence ID" value="OUM21563.1"/>
    <property type="molecule type" value="Genomic_DNA"/>
</dbReference>
<reference evidence="1 2" key="1">
    <citation type="submission" date="2017-05" db="EMBL/GenBank/DDBJ databases">
        <title>Butyricicoccus porcorum sp. nov. a butyrate-producing bacterium from the swine intestinal tract.</title>
        <authorList>
            <person name="Trachsel J."/>
            <person name="Humphrey S."/>
            <person name="Allen H.K."/>
        </authorList>
    </citation>
    <scope>NUCLEOTIDE SEQUENCE [LARGE SCALE GENOMIC DNA]</scope>
    <source>
        <strain evidence="1">BB10</strain>
    </source>
</reference>
<accession>A0A252F716</accession>
<dbReference type="AlphaFoldDB" id="A0A252F716"/>
<keyword evidence="2" id="KW-1185">Reference proteome</keyword>
<dbReference type="Proteomes" id="UP000194903">
    <property type="component" value="Unassembled WGS sequence"/>
</dbReference>